<evidence type="ECO:0000259" key="3">
    <source>
        <dbReference type="PROSITE" id="PS51736"/>
    </source>
</evidence>
<gene>
    <name evidence="4" type="ORF">H3H32_18445</name>
</gene>
<dbReference type="InterPro" id="IPR036162">
    <property type="entry name" value="Resolvase-like_N_sf"/>
</dbReference>
<dbReference type="CDD" id="cd00338">
    <property type="entry name" value="Ser_Recombinase"/>
    <property type="match status" value="1"/>
</dbReference>
<dbReference type="KEGG" id="sfol:H3H32_18445"/>
<accession>A0A7G5H6I2</accession>
<proteinExistence type="predicted"/>
<reference evidence="4 5" key="1">
    <citation type="submission" date="2020-07" db="EMBL/GenBank/DDBJ databases">
        <title>Spirosoma foliorum sp. nov., isolated from the leaves on the Nejang mountain Korea, Republic of.</title>
        <authorList>
            <person name="Ho H."/>
            <person name="Lee Y.-J."/>
            <person name="Nurcahyanto D.-A."/>
            <person name="Kim S.-G."/>
        </authorList>
    </citation>
    <scope>NUCLEOTIDE SEQUENCE [LARGE SCALE GENOMIC DNA]</scope>
    <source>
        <strain evidence="4 5">PL0136</strain>
    </source>
</reference>
<name>A0A7G5H6I2_9BACT</name>
<evidence type="ECO:0000313" key="5">
    <source>
        <dbReference type="Proteomes" id="UP000515369"/>
    </source>
</evidence>
<dbReference type="PANTHER" id="PTHR30461">
    <property type="entry name" value="DNA-INVERTASE FROM LAMBDOID PROPHAGE"/>
    <property type="match status" value="1"/>
</dbReference>
<dbReference type="InterPro" id="IPR050639">
    <property type="entry name" value="SSR_resolvase"/>
</dbReference>
<evidence type="ECO:0000313" key="4">
    <source>
        <dbReference type="EMBL" id="QMW06724.1"/>
    </source>
</evidence>
<dbReference type="PROSITE" id="PS51736">
    <property type="entry name" value="RECOMBINASES_3"/>
    <property type="match status" value="1"/>
</dbReference>
<organism evidence="4 5">
    <name type="scientific">Spirosoma foliorum</name>
    <dbReference type="NCBI Taxonomy" id="2710596"/>
    <lineage>
        <taxon>Bacteria</taxon>
        <taxon>Pseudomonadati</taxon>
        <taxon>Bacteroidota</taxon>
        <taxon>Cytophagia</taxon>
        <taxon>Cytophagales</taxon>
        <taxon>Cytophagaceae</taxon>
        <taxon>Spirosoma</taxon>
    </lineage>
</organism>
<dbReference type="Gene3D" id="3.40.50.1390">
    <property type="entry name" value="Resolvase, N-terminal catalytic domain"/>
    <property type="match status" value="1"/>
</dbReference>
<protein>
    <submittedName>
        <fullName evidence="4">Recombinase family protein</fullName>
    </submittedName>
</protein>
<dbReference type="PANTHER" id="PTHR30461:SF2">
    <property type="entry name" value="SERINE RECOMBINASE PINE-RELATED"/>
    <property type="match status" value="1"/>
</dbReference>
<keyword evidence="2" id="KW-0233">DNA recombination</keyword>
<dbReference type="AlphaFoldDB" id="A0A7G5H6I2"/>
<dbReference type="SMART" id="SM00857">
    <property type="entry name" value="Resolvase"/>
    <property type="match status" value="1"/>
</dbReference>
<dbReference type="Proteomes" id="UP000515369">
    <property type="component" value="Chromosome"/>
</dbReference>
<keyword evidence="1" id="KW-0238">DNA-binding</keyword>
<dbReference type="Pfam" id="PF00239">
    <property type="entry name" value="Resolvase"/>
    <property type="match status" value="1"/>
</dbReference>
<feature type="domain" description="Resolvase/invertase-type recombinase catalytic" evidence="3">
    <location>
        <begin position="3"/>
        <end position="138"/>
    </location>
</feature>
<keyword evidence="5" id="KW-1185">Reference proteome</keyword>
<evidence type="ECO:0000256" key="1">
    <source>
        <dbReference type="ARBA" id="ARBA00023125"/>
    </source>
</evidence>
<dbReference type="RefSeq" id="WP_182464118.1">
    <property type="nucleotide sequence ID" value="NZ_CP059732.1"/>
</dbReference>
<dbReference type="EMBL" id="CP059732">
    <property type="protein sequence ID" value="QMW06724.1"/>
    <property type="molecule type" value="Genomic_DNA"/>
</dbReference>
<dbReference type="InterPro" id="IPR006119">
    <property type="entry name" value="Resolv_N"/>
</dbReference>
<dbReference type="GO" id="GO:0003677">
    <property type="term" value="F:DNA binding"/>
    <property type="evidence" value="ECO:0007669"/>
    <property type="project" value="UniProtKB-KW"/>
</dbReference>
<evidence type="ECO:0000256" key="2">
    <source>
        <dbReference type="ARBA" id="ARBA00023172"/>
    </source>
</evidence>
<sequence>MKQAIAYYRVSTRRQGRSGLGLEAQQVAVASYCRLNGYELVDEVVEVKSTRKQQNGLFEAMERCRFNKATLMVARLDRLGRDVEKIARLVKSDVDIVVTDNPHANRFTIHIIAAVDEEQRQRISETTKAALAAARKRGVILGKQGKIQAKRNKKAADDFAHQLLPVLKSLKKLGITTVRAMAQALNNQGIPTFRGDSQWHPSTICELQKRLKPKQPTTMKTRPVMIASNENNILFDDRSLLEAAFGERVLKVSSANANCDCISYSSTADDEDIRTDQVATTAA</sequence>
<dbReference type="SUPFAM" id="SSF53041">
    <property type="entry name" value="Resolvase-like"/>
    <property type="match status" value="1"/>
</dbReference>
<dbReference type="GO" id="GO:0000150">
    <property type="term" value="F:DNA strand exchange activity"/>
    <property type="evidence" value="ECO:0007669"/>
    <property type="project" value="InterPro"/>
</dbReference>